<name>A0ABR2D521_9ROSI</name>
<feature type="compositionally biased region" description="Polar residues" evidence="1">
    <location>
        <begin position="12"/>
        <end position="21"/>
    </location>
</feature>
<organism evidence="3 4">
    <name type="scientific">Hibiscus sabdariffa</name>
    <name type="common">roselle</name>
    <dbReference type="NCBI Taxonomy" id="183260"/>
    <lineage>
        <taxon>Eukaryota</taxon>
        <taxon>Viridiplantae</taxon>
        <taxon>Streptophyta</taxon>
        <taxon>Embryophyta</taxon>
        <taxon>Tracheophyta</taxon>
        <taxon>Spermatophyta</taxon>
        <taxon>Magnoliopsida</taxon>
        <taxon>eudicotyledons</taxon>
        <taxon>Gunneridae</taxon>
        <taxon>Pentapetalae</taxon>
        <taxon>rosids</taxon>
        <taxon>malvids</taxon>
        <taxon>Malvales</taxon>
        <taxon>Malvaceae</taxon>
        <taxon>Malvoideae</taxon>
        <taxon>Hibiscus</taxon>
    </lineage>
</organism>
<reference evidence="3 4" key="1">
    <citation type="journal article" date="2024" name="G3 (Bethesda)">
        <title>Genome assembly of Hibiscus sabdariffa L. provides insights into metabolisms of medicinal natural products.</title>
        <authorList>
            <person name="Kim T."/>
        </authorList>
    </citation>
    <scope>NUCLEOTIDE SEQUENCE [LARGE SCALE GENOMIC DNA]</scope>
    <source>
        <strain evidence="3">TK-2024</strain>
        <tissue evidence="3">Old leaves</tissue>
    </source>
</reference>
<dbReference type="Proteomes" id="UP001472677">
    <property type="component" value="Unassembled WGS sequence"/>
</dbReference>
<dbReference type="InterPro" id="IPR004332">
    <property type="entry name" value="Transposase_MuDR"/>
</dbReference>
<evidence type="ECO:0000313" key="4">
    <source>
        <dbReference type="Proteomes" id="UP001472677"/>
    </source>
</evidence>
<protein>
    <recommendedName>
        <fullName evidence="2">Transposase MuDR plant domain-containing protein</fullName>
    </recommendedName>
</protein>
<feature type="domain" description="Transposase MuDR plant" evidence="2">
    <location>
        <begin position="61"/>
        <end position="101"/>
    </location>
</feature>
<gene>
    <name evidence="3" type="ORF">V6N12_060055</name>
</gene>
<evidence type="ECO:0000259" key="2">
    <source>
        <dbReference type="Pfam" id="PF03108"/>
    </source>
</evidence>
<evidence type="ECO:0000256" key="1">
    <source>
        <dbReference type="SAM" id="MobiDB-lite"/>
    </source>
</evidence>
<evidence type="ECO:0000313" key="3">
    <source>
        <dbReference type="EMBL" id="KAK8529270.1"/>
    </source>
</evidence>
<proteinExistence type="predicted"/>
<comment type="caution">
    <text evidence="3">The sequence shown here is derived from an EMBL/GenBank/DDBJ whole genome shotgun (WGS) entry which is preliminary data.</text>
</comment>
<feature type="region of interest" description="Disordered" evidence="1">
    <location>
        <begin position="1"/>
        <end position="44"/>
    </location>
</feature>
<keyword evidence="4" id="KW-1185">Reference proteome</keyword>
<feature type="compositionally biased region" description="Basic and acidic residues" evidence="1">
    <location>
        <begin position="22"/>
        <end position="42"/>
    </location>
</feature>
<dbReference type="Pfam" id="PF03108">
    <property type="entry name" value="DBD_Tnp_Mut"/>
    <property type="match status" value="1"/>
</dbReference>
<accession>A0ABR2D521</accession>
<dbReference type="EMBL" id="JBBPBM010000036">
    <property type="protein sequence ID" value="KAK8529270.1"/>
    <property type="molecule type" value="Genomic_DNA"/>
</dbReference>
<sequence length="101" mass="11566">MEAETCFDFDFGTSSETNKGTKSVDMDDKFERQQDSDRDGESGRWTYYIDSSNVGSYESLDSTKQFKDALNKFVVAKRFDFKLVRNEKDKINAKCKGEGCP</sequence>